<dbReference type="OrthoDB" id="9811743at2"/>
<evidence type="ECO:0000256" key="11">
    <source>
        <dbReference type="RuleBase" id="RU366046"/>
    </source>
</evidence>
<evidence type="ECO:0000313" key="14">
    <source>
        <dbReference type="Proteomes" id="UP000076603"/>
    </source>
</evidence>
<evidence type="ECO:0000256" key="1">
    <source>
        <dbReference type="ARBA" id="ARBA00000083"/>
    </source>
</evidence>
<evidence type="ECO:0000256" key="9">
    <source>
        <dbReference type="ARBA" id="ARBA00023235"/>
    </source>
</evidence>
<dbReference type="Pfam" id="PF01370">
    <property type="entry name" value="Epimerase"/>
    <property type="match status" value="1"/>
</dbReference>
<dbReference type="InterPro" id="IPR001509">
    <property type="entry name" value="Epimerase_deHydtase"/>
</dbReference>
<organism evidence="13 14">
    <name type="scientific">Clostridium magnum DSM 2767</name>
    <dbReference type="NCBI Taxonomy" id="1121326"/>
    <lineage>
        <taxon>Bacteria</taxon>
        <taxon>Bacillati</taxon>
        <taxon>Bacillota</taxon>
        <taxon>Clostridia</taxon>
        <taxon>Eubacteriales</taxon>
        <taxon>Clostridiaceae</taxon>
        <taxon>Clostridium</taxon>
    </lineage>
</organism>
<dbReference type="STRING" id="1121326.CLMAG_47800"/>
<dbReference type="NCBIfam" id="TIGR01179">
    <property type="entry name" value="galE"/>
    <property type="match status" value="1"/>
</dbReference>
<dbReference type="InterPro" id="IPR036291">
    <property type="entry name" value="NAD(P)-bd_dom_sf"/>
</dbReference>
<comment type="subunit">
    <text evidence="11">Homodimer.</text>
</comment>
<dbReference type="CDD" id="cd05247">
    <property type="entry name" value="UDP_G4E_1_SDR_e"/>
    <property type="match status" value="1"/>
</dbReference>
<evidence type="ECO:0000256" key="3">
    <source>
        <dbReference type="ARBA" id="ARBA00004947"/>
    </source>
</evidence>
<keyword evidence="9 11" id="KW-0413">Isomerase</keyword>
<dbReference type="EC" id="5.1.3.2" evidence="5 11"/>
<sequence>MAILVCGGAGYIGSHMAAYLKEQGEEVVILDNLQKGHKAAVEALDGKLYIGDLRNRSILDKVFTENKIDSVIDFAADSLVGESMTDPLKYFENNVGSTISLLSAMKDHNVKYIVFSSTAATYGEPESIPIVESDKTVPTNPYGESKLSVEKVLKWCDTAYGIKYTALRYFNAAGAHISGKIGEDHNPESHLIPIILQVALGKREKIMIFGDDYNTEDGSCVRDYVHVTDLASAHLFALQRLKNGGESAIYNLGNGKGFSVKEVVEVTRKVTGREIKAEVAERRAGDPAILIASSERAKKELGWKPQYDSLETIIETAWNWHKNHPDGYQ</sequence>
<dbReference type="Gene3D" id="3.40.50.720">
    <property type="entry name" value="NAD(P)-binding Rossmann-like Domain"/>
    <property type="match status" value="1"/>
</dbReference>
<proteinExistence type="inferred from homology"/>
<dbReference type="GO" id="GO:0003978">
    <property type="term" value="F:UDP-glucose 4-epimerase activity"/>
    <property type="evidence" value="ECO:0007669"/>
    <property type="project" value="UniProtKB-UniRule"/>
</dbReference>
<evidence type="ECO:0000256" key="10">
    <source>
        <dbReference type="ARBA" id="ARBA00023277"/>
    </source>
</evidence>
<comment type="similarity">
    <text evidence="4 11">Belongs to the NAD(P)-dependent epimerase/dehydratase family.</text>
</comment>
<name>A0A161YHP7_9CLOT</name>
<comment type="pathway">
    <text evidence="3 11">Carbohydrate metabolism; galactose metabolism.</text>
</comment>
<evidence type="ECO:0000256" key="7">
    <source>
        <dbReference type="ARBA" id="ARBA00023027"/>
    </source>
</evidence>
<comment type="caution">
    <text evidence="13">The sequence shown here is derived from an EMBL/GenBank/DDBJ whole genome shotgun (WGS) entry which is preliminary data.</text>
</comment>
<dbReference type="AlphaFoldDB" id="A0A161YHP7"/>
<protein>
    <recommendedName>
        <fullName evidence="6 11">UDP-glucose 4-epimerase</fullName>
        <ecNumber evidence="5 11">5.1.3.2</ecNumber>
    </recommendedName>
</protein>
<evidence type="ECO:0000313" key="13">
    <source>
        <dbReference type="EMBL" id="KZL89782.1"/>
    </source>
</evidence>
<dbReference type="InterPro" id="IPR005886">
    <property type="entry name" value="UDP_G4E"/>
</dbReference>
<evidence type="ECO:0000256" key="8">
    <source>
        <dbReference type="ARBA" id="ARBA00023144"/>
    </source>
</evidence>
<dbReference type="PANTHER" id="PTHR43725:SF53">
    <property type="entry name" value="UDP-ARABINOSE 4-EPIMERASE 1"/>
    <property type="match status" value="1"/>
</dbReference>
<comment type="catalytic activity">
    <reaction evidence="1 11">
        <text>UDP-alpha-D-glucose = UDP-alpha-D-galactose</text>
        <dbReference type="Rhea" id="RHEA:22168"/>
        <dbReference type="ChEBI" id="CHEBI:58885"/>
        <dbReference type="ChEBI" id="CHEBI:66914"/>
        <dbReference type="EC" id="5.1.3.2"/>
    </reaction>
</comment>
<comment type="cofactor">
    <cofactor evidence="2 11">
        <name>NAD(+)</name>
        <dbReference type="ChEBI" id="CHEBI:57540"/>
    </cofactor>
</comment>
<keyword evidence="8" id="KW-0299">Galactose metabolism</keyword>
<dbReference type="RefSeq" id="WP_066628022.1">
    <property type="nucleotide sequence ID" value="NZ_FQXL01000006.1"/>
</dbReference>
<evidence type="ECO:0000256" key="2">
    <source>
        <dbReference type="ARBA" id="ARBA00001911"/>
    </source>
</evidence>
<keyword evidence="10 11" id="KW-0119">Carbohydrate metabolism</keyword>
<evidence type="ECO:0000256" key="4">
    <source>
        <dbReference type="ARBA" id="ARBA00007637"/>
    </source>
</evidence>
<evidence type="ECO:0000256" key="5">
    <source>
        <dbReference type="ARBA" id="ARBA00013189"/>
    </source>
</evidence>
<dbReference type="Proteomes" id="UP000076603">
    <property type="component" value="Unassembled WGS sequence"/>
</dbReference>
<gene>
    <name evidence="13" type="primary">galE_2</name>
    <name evidence="13" type="ORF">CLMAG_47800</name>
</gene>
<keyword evidence="7 11" id="KW-0520">NAD</keyword>
<evidence type="ECO:0000259" key="12">
    <source>
        <dbReference type="Pfam" id="PF01370"/>
    </source>
</evidence>
<dbReference type="PATRIC" id="fig|1121326.3.peg.4848"/>
<dbReference type="PANTHER" id="PTHR43725">
    <property type="entry name" value="UDP-GLUCOSE 4-EPIMERASE"/>
    <property type="match status" value="1"/>
</dbReference>
<evidence type="ECO:0000256" key="6">
    <source>
        <dbReference type="ARBA" id="ARBA00018569"/>
    </source>
</evidence>
<accession>A0A161YHP7</accession>
<keyword evidence="14" id="KW-1185">Reference proteome</keyword>
<dbReference type="GO" id="GO:0033499">
    <property type="term" value="P:galactose catabolic process via UDP-galactose, Leloir pathway"/>
    <property type="evidence" value="ECO:0007669"/>
    <property type="project" value="TreeGrafter"/>
</dbReference>
<dbReference type="UniPathway" id="UPA00214"/>
<feature type="domain" description="NAD-dependent epimerase/dehydratase" evidence="12">
    <location>
        <begin position="3"/>
        <end position="253"/>
    </location>
</feature>
<dbReference type="SUPFAM" id="SSF51735">
    <property type="entry name" value="NAD(P)-binding Rossmann-fold domains"/>
    <property type="match status" value="1"/>
</dbReference>
<dbReference type="Gene3D" id="3.90.25.10">
    <property type="entry name" value="UDP-galactose 4-epimerase, domain 1"/>
    <property type="match status" value="1"/>
</dbReference>
<reference evidence="13 14" key="1">
    <citation type="submission" date="2016-04" db="EMBL/GenBank/DDBJ databases">
        <title>Genome sequence of Clostridium magnum DSM 2767.</title>
        <authorList>
            <person name="Poehlein A."/>
            <person name="Uhlig R."/>
            <person name="Fischer R."/>
            <person name="Bahl H."/>
            <person name="Daniel R."/>
        </authorList>
    </citation>
    <scope>NUCLEOTIDE SEQUENCE [LARGE SCALE GENOMIC DNA]</scope>
    <source>
        <strain evidence="13 14">DSM 2767</strain>
    </source>
</reference>
<dbReference type="EMBL" id="LWAE01000007">
    <property type="protein sequence ID" value="KZL89782.1"/>
    <property type="molecule type" value="Genomic_DNA"/>
</dbReference>